<comment type="caution">
    <text evidence="2">The sequence shown here is derived from an EMBL/GenBank/DDBJ whole genome shotgun (WGS) entry which is preliminary data.</text>
</comment>
<dbReference type="EMBL" id="LAZR01062360">
    <property type="protein sequence ID" value="KKK61686.1"/>
    <property type="molecule type" value="Genomic_DNA"/>
</dbReference>
<dbReference type="InterPro" id="IPR036388">
    <property type="entry name" value="WH-like_DNA-bd_sf"/>
</dbReference>
<feature type="non-terminal residue" evidence="2">
    <location>
        <position position="1"/>
    </location>
</feature>
<dbReference type="GO" id="GO:0006508">
    <property type="term" value="P:proteolysis"/>
    <property type="evidence" value="ECO:0007669"/>
    <property type="project" value="InterPro"/>
</dbReference>
<reference evidence="2" key="1">
    <citation type="journal article" date="2015" name="Nature">
        <title>Complex archaea that bridge the gap between prokaryotes and eukaryotes.</title>
        <authorList>
            <person name="Spang A."/>
            <person name="Saw J.H."/>
            <person name="Jorgensen S.L."/>
            <person name="Zaremba-Niedzwiedzka K."/>
            <person name="Martijn J."/>
            <person name="Lind A.E."/>
            <person name="van Eijk R."/>
            <person name="Schleper C."/>
            <person name="Guy L."/>
            <person name="Ettema T.J."/>
        </authorList>
    </citation>
    <scope>NUCLEOTIDE SEQUENCE</scope>
</reference>
<dbReference type="InterPro" id="IPR006199">
    <property type="entry name" value="LexA_DNA-bd_dom"/>
</dbReference>
<feature type="domain" description="LexA repressor DNA-binding" evidence="1">
    <location>
        <begin position="1"/>
        <end position="26"/>
    </location>
</feature>
<gene>
    <name evidence="2" type="ORF">LCGC14_3011840</name>
</gene>
<evidence type="ECO:0000313" key="2">
    <source>
        <dbReference type="EMBL" id="KKK61686.1"/>
    </source>
</evidence>
<name>A0A0F8ZP55_9ZZZZ</name>
<dbReference type="Pfam" id="PF01726">
    <property type="entry name" value="LexA_DNA_bind"/>
    <property type="match status" value="1"/>
</dbReference>
<evidence type="ECO:0000259" key="1">
    <source>
        <dbReference type="Pfam" id="PF01726"/>
    </source>
</evidence>
<proteinExistence type="predicted"/>
<dbReference type="GO" id="GO:0004252">
    <property type="term" value="F:serine-type endopeptidase activity"/>
    <property type="evidence" value="ECO:0007669"/>
    <property type="project" value="InterPro"/>
</dbReference>
<organism evidence="2">
    <name type="scientific">marine sediment metagenome</name>
    <dbReference type="NCBI Taxonomy" id="412755"/>
    <lineage>
        <taxon>unclassified sequences</taxon>
        <taxon>metagenomes</taxon>
        <taxon>ecological metagenomes</taxon>
    </lineage>
</organism>
<sequence>ANAAQEHLMALDRKGWIEVDCNVARGLRIVAA</sequence>
<accession>A0A0F8ZP55</accession>
<protein>
    <recommendedName>
        <fullName evidence="1">LexA repressor DNA-binding domain-containing protein</fullName>
    </recommendedName>
</protein>
<dbReference type="AlphaFoldDB" id="A0A0F8ZP55"/>
<dbReference type="Gene3D" id="1.10.10.10">
    <property type="entry name" value="Winged helix-like DNA-binding domain superfamily/Winged helix DNA-binding domain"/>
    <property type="match status" value="1"/>
</dbReference>